<evidence type="ECO:0000256" key="1">
    <source>
        <dbReference type="ARBA" id="ARBA00022549"/>
    </source>
</evidence>
<dbReference type="InterPro" id="IPR016024">
    <property type="entry name" value="ARM-type_fold"/>
</dbReference>
<gene>
    <name evidence="3" type="ORF">NIES593_15970</name>
</gene>
<keyword evidence="1" id="KW-0042">Antenna complex</keyword>
<dbReference type="InterPro" id="IPR011989">
    <property type="entry name" value="ARM-like"/>
</dbReference>
<dbReference type="Proteomes" id="UP000186868">
    <property type="component" value="Unassembled WGS sequence"/>
</dbReference>
<dbReference type="PANTHER" id="PTHR12697">
    <property type="entry name" value="PBS LYASE HEAT-LIKE PROTEIN"/>
    <property type="match status" value="1"/>
</dbReference>
<evidence type="ECO:0000256" key="2">
    <source>
        <dbReference type="ARBA" id="ARBA00022738"/>
    </source>
</evidence>
<dbReference type="AlphaFoldDB" id="A0A1U7HCM9"/>
<keyword evidence="4" id="KW-1185">Reference proteome</keyword>
<dbReference type="SUPFAM" id="SSF48371">
    <property type="entry name" value="ARM repeat"/>
    <property type="match status" value="1"/>
</dbReference>
<sequence>MVIDEQVKPLIKAVDRADSAEGLLEAVKALVAVRHEAAIPTLIEVLGYNNPGAAVAAVDGLIDIGEAAVSYLLEKIDGYNYGARAWATRALAGIGDPRALDLLLDAASNDFSLSVRRAAAKGLGSIRWSNLPAEEVLPAQNKVLDTLLLVSQDVEWVVRYGAVVGLQSLFNATVKTLPDFEKRILARFKQMLEIEPELVVCVRVQLALQQIEEKTGKRGDN</sequence>
<name>A0A1U7HCM9_9CYAN</name>
<dbReference type="PANTHER" id="PTHR12697:SF38">
    <property type="entry name" value="PBS LYASE HEAT DOMAIN PROTEIN REPEAT-CONTAINING PROTEIN"/>
    <property type="match status" value="1"/>
</dbReference>
<accession>A0A1U7HCM9</accession>
<protein>
    <submittedName>
        <fullName evidence="3">Phycocyanobilin lyase</fullName>
    </submittedName>
</protein>
<dbReference type="RefSeq" id="WP_073600531.1">
    <property type="nucleotide sequence ID" value="NZ_MRCB01000021.1"/>
</dbReference>
<dbReference type="EMBL" id="MRCB01000021">
    <property type="protein sequence ID" value="OKH21295.1"/>
    <property type="molecule type" value="Genomic_DNA"/>
</dbReference>
<dbReference type="Pfam" id="PF13646">
    <property type="entry name" value="HEAT_2"/>
    <property type="match status" value="1"/>
</dbReference>
<proteinExistence type="predicted"/>
<evidence type="ECO:0000313" key="3">
    <source>
        <dbReference type="EMBL" id="OKH21295.1"/>
    </source>
</evidence>
<evidence type="ECO:0000313" key="4">
    <source>
        <dbReference type="Proteomes" id="UP000186868"/>
    </source>
</evidence>
<dbReference type="GO" id="GO:0016829">
    <property type="term" value="F:lyase activity"/>
    <property type="evidence" value="ECO:0007669"/>
    <property type="project" value="UniProtKB-KW"/>
</dbReference>
<dbReference type="SMART" id="SM00567">
    <property type="entry name" value="EZ_HEAT"/>
    <property type="match status" value="3"/>
</dbReference>
<organism evidence="3 4">
    <name type="scientific">Hydrococcus rivularis NIES-593</name>
    <dbReference type="NCBI Taxonomy" id="1921803"/>
    <lineage>
        <taxon>Bacteria</taxon>
        <taxon>Bacillati</taxon>
        <taxon>Cyanobacteriota</taxon>
        <taxon>Cyanophyceae</taxon>
        <taxon>Pleurocapsales</taxon>
        <taxon>Hydrococcaceae</taxon>
        <taxon>Hydrococcus</taxon>
    </lineage>
</organism>
<dbReference type="STRING" id="1921803.NIES593_15970"/>
<dbReference type="OrthoDB" id="428465at2"/>
<keyword evidence="2" id="KW-0605">Phycobilisome</keyword>
<dbReference type="Pfam" id="PF03130">
    <property type="entry name" value="HEAT_PBS"/>
    <property type="match status" value="1"/>
</dbReference>
<comment type="caution">
    <text evidence="3">The sequence shown here is derived from an EMBL/GenBank/DDBJ whole genome shotgun (WGS) entry which is preliminary data.</text>
</comment>
<dbReference type="InterPro" id="IPR004155">
    <property type="entry name" value="PBS_lyase_HEAT"/>
</dbReference>
<dbReference type="Gene3D" id="1.25.10.10">
    <property type="entry name" value="Leucine-rich Repeat Variant"/>
    <property type="match status" value="1"/>
</dbReference>
<dbReference type="GO" id="GO:0030089">
    <property type="term" value="C:phycobilisome"/>
    <property type="evidence" value="ECO:0007669"/>
    <property type="project" value="UniProtKB-KW"/>
</dbReference>
<reference evidence="3 4" key="1">
    <citation type="submission" date="2016-11" db="EMBL/GenBank/DDBJ databases">
        <title>Draft Genome Sequences of Nine Cyanobacterial Strains from Diverse Habitats.</title>
        <authorList>
            <person name="Zhu T."/>
            <person name="Hou S."/>
            <person name="Lu X."/>
            <person name="Hess W.R."/>
        </authorList>
    </citation>
    <scope>NUCLEOTIDE SEQUENCE [LARGE SCALE GENOMIC DNA]</scope>
    <source>
        <strain evidence="3 4">NIES-593</strain>
    </source>
</reference>
<keyword evidence="3" id="KW-0456">Lyase</keyword>
<dbReference type="GO" id="GO:0016491">
    <property type="term" value="F:oxidoreductase activity"/>
    <property type="evidence" value="ECO:0007669"/>
    <property type="project" value="TreeGrafter"/>
</dbReference>